<evidence type="ECO:0000256" key="6">
    <source>
        <dbReference type="ARBA" id="ARBA00022989"/>
    </source>
</evidence>
<keyword evidence="2" id="KW-0433">Leucine-rich repeat</keyword>
<comment type="subcellular location">
    <subcellularLocation>
        <location evidence="1">Membrane</location>
        <topology evidence="1">Single-pass membrane protein</topology>
    </subcellularLocation>
</comment>
<evidence type="ECO:0000313" key="10">
    <source>
        <dbReference type="EMBL" id="ONK77893.1"/>
    </source>
</evidence>
<dbReference type="Gene3D" id="3.80.10.10">
    <property type="entry name" value="Ribonuclease Inhibitor"/>
    <property type="match status" value="1"/>
</dbReference>
<name>A0A5P1FJK0_ASPOF</name>
<evidence type="ECO:0000256" key="4">
    <source>
        <dbReference type="ARBA" id="ARBA00022729"/>
    </source>
</evidence>
<dbReference type="Proteomes" id="UP000243459">
    <property type="component" value="Chromosome 2"/>
</dbReference>
<evidence type="ECO:0000256" key="7">
    <source>
        <dbReference type="ARBA" id="ARBA00023136"/>
    </source>
</evidence>
<keyword evidence="7" id="KW-0472">Membrane</keyword>
<evidence type="ECO:0000259" key="9">
    <source>
        <dbReference type="Pfam" id="PF08263"/>
    </source>
</evidence>
<reference evidence="11" key="1">
    <citation type="journal article" date="2017" name="Nat. Commun.">
        <title>The asparagus genome sheds light on the origin and evolution of a young Y chromosome.</title>
        <authorList>
            <person name="Harkess A."/>
            <person name="Zhou J."/>
            <person name="Xu C."/>
            <person name="Bowers J.E."/>
            <person name="Van der Hulst R."/>
            <person name="Ayyampalayam S."/>
            <person name="Mercati F."/>
            <person name="Riccardi P."/>
            <person name="McKain M.R."/>
            <person name="Kakrana A."/>
            <person name="Tang H."/>
            <person name="Ray J."/>
            <person name="Groenendijk J."/>
            <person name="Arikit S."/>
            <person name="Mathioni S.M."/>
            <person name="Nakano M."/>
            <person name="Shan H."/>
            <person name="Telgmann-Rauber A."/>
            <person name="Kanno A."/>
            <person name="Yue Z."/>
            <person name="Chen H."/>
            <person name="Li W."/>
            <person name="Chen Y."/>
            <person name="Xu X."/>
            <person name="Zhang Y."/>
            <person name="Luo S."/>
            <person name="Chen H."/>
            <person name="Gao J."/>
            <person name="Mao Z."/>
            <person name="Pires J.C."/>
            <person name="Luo M."/>
            <person name="Kudrna D."/>
            <person name="Wing R.A."/>
            <person name="Meyers B.C."/>
            <person name="Yi K."/>
            <person name="Kong H."/>
            <person name="Lavrijsen P."/>
            <person name="Sunseri F."/>
            <person name="Falavigna A."/>
            <person name="Ye Y."/>
            <person name="Leebens-Mack J.H."/>
            <person name="Chen G."/>
        </authorList>
    </citation>
    <scope>NUCLEOTIDE SEQUENCE [LARGE SCALE GENOMIC DNA]</scope>
    <source>
        <strain evidence="11">cv. DH0086</strain>
    </source>
</reference>
<evidence type="ECO:0000256" key="5">
    <source>
        <dbReference type="ARBA" id="ARBA00022737"/>
    </source>
</evidence>
<feature type="chain" id="PRO_5024391186" description="Leucine-rich repeat-containing N-terminal plant-type domain-containing protein" evidence="8">
    <location>
        <begin position="21"/>
        <end position="156"/>
    </location>
</feature>
<dbReference type="PANTHER" id="PTHR47988">
    <property type="entry name" value="SOMATIC EMBRYOGENESIS RECEPTOR KINASE 1"/>
    <property type="match status" value="1"/>
</dbReference>
<dbReference type="Pfam" id="PF00560">
    <property type="entry name" value="LRR_1"/>
    <property type="match status" value="1"/>
</dbReference>
<dbReference type="EMBL" id="CM007382">
    <property type="protein sequence ID" value="ONK77893.1"/>
    <property type="molecule type" value="Genomic_DNA"/>
</dbReference>
<dbReference type="Gramene" id="ONK77893">
    <property type="protein sequence ID" value="ONK77893"/>
    <property type="gene ID" value="A4U43_C02F11960"/>
</dbReference>
<evidence type="ECO:0000256" key="3">
    <source>
        <dbReference type="ARBA" id="ARBA00022692"/>
    </source>
</evidence>
<keyword evidence="6" id="KW-1133">Transmembrane helix</keyword>
<dbReference type="SUPFAM" id="SSF52058">
    <property type="entry name" value="L domain-like"/>
    <property type="match status" value="1"/>
</dbReference>
<accession>A0A5P1FJK0</accession>
<keyword evidence="11" id="KW-1185">Reference proteome</keyword>
<organism evidence="10 11">
    <name type="scientific">Asparagus officinalis</name>
    <name type="common">Garden asparagus</name>
    <dbReference type="NCBI Taxonomy" id="4686"/>
    <lineage>
        <taxon>Eukaryota</taxon>
        <taxon>Viridiplantae</taxon>
        <taxon>Streptophyta</taxon>
        <taxon>Embryophyta</taxon>
        <taxon>Tracheophyta</taxon>
        <taxon>Spermatophyta</taxon>
        <taxon>Magnoliopsida</taxon>
        <taxon>Liliopsida</taxon>
        <taxon>Asparagales</taxon>
        <taxon>Asparagaceae</taxon>
        <taxon>Asparagoideae</taxon>
        <taxon>Asparagus</taxon>
    </lineage>
</organism>
<dbReference type="GO" id="GO:0016020">
    <property type="term" value="C:membrane"/>
    <property type="evidence" value="ECO:0007669"/>
    <property type="project" value="UniProtKB-SubCell"/>
</dbReference>
<evidence type="ECO:0000256" key="2">
    <source>
        <dbReference type="ARBA" id="ARBA00022614"/>
    </source>
</evidence>
<dbReference type="PROSITE" id="PS51450">
    <property type="entry name" value="LRR"/>
    <property type="match status" value="1"/>
</dbReference>
<dbReference type="AlphaFoldDB" id="A0A5P1FJK0"/>
<dbReference type="FunFam" id="3.80.10.10:FF:000129">
    <property type="entry name" value="Leucine-rich repeat receptor-like kinase"/>
    <property type="match status" value="1"/>
</dbReference>
<feature type="signal peptide" evidence="8">
    <location>
        <begin position="1"/>
        <end position="20"/>
    </location>
</feature>
<keyword evidence="5" id="KW-0677">Repeat</keyword>
<sequence>MGIQVTALLLLGLAFPSLMSCNIGGDILHAQRITWTNPNNAVQSWEPTLVNPCSWFHVTCNGDNSVIRLDLGNAQLSGPLIPRLGELENLQYLELNGNKLSGVLPIQVLNLATTGSLEILNVSDNSLAGTLKSSHYRVTSIIQDQSSRTSVPSEGE</sequence>
<evidence type="ECO:0000313" key="11">
    <source>
        <dbReference type="Proteomes" id="UP000243459"/>
    </source>
</evidence>
<feature type="domain" description="Leucine-rich repeat-containing N-terminal plant-type" evidence="9">
    <location>
        <begin position="35"/>
        <end position="61"/>
    </location>
</feature>
<keyword evidence="4 8" id="KW-0732">Signal</keyword>
<dbReference type="InterPro" id="IPR001611">
    <property type="entry name" value="Leu-rich_rpt"/>
</dbReference>
<proteinExistence type="predicted"/>
<keyword evidence="3" id="KW-0812">Transmembrane</keyword>
<dbReference type="Pfam" id="PF08263">
    <property type="entry name" value="LRRNT_2"/>
    <property type="match status" value="1"/>
</dbReference>
<dbReference type="OMA" id="HAQRITW"/>
<protein>
    <recommendedName>
        <fullName evidence="9">Leucine-rich repeat-containing N-terminal plant-type domain-containing protein</fullName>
    </recommendedName>
</protein>
<gene>
    <name evidence="10" type="ORF">A4U43_C02F11960</name>
</gene>
<dbReference type="InterPro" id="IPR032675">
    <property type="entry name" value="LRR_dom_sf"/>
</dbReference>
<evidence type="ECO:0000256" key="1">
    <source>
        <dbReference type="ARBA" id="ARBA00004167"/>
    </source>
</evidence>
<dbReference type="InterPro" id="IPR013210">
    <property type="entry name" value="LRR_N_plant-typ"/>
</dbReference>
<evidence type="ECO:0000256" key="8">
    <source>
        <dbReference type="SAM" id="SignalP"/>
    </source>
</evidence>